<proteinExistence type="predicted"/>
<keyword evidence="2" id="KW-1185">Reference proteome</keyword>
<dbReference type="RefSeq" id="WP_145639464.1">
    <property type="nucleotide sequence ID" value="NZ_VIWP01000005.1"/>
</dbReference>
<protein>
    <recommendedName>
        <fullName evidence="3">DUF2332 family protein</fullName>
    </recommendedName>
</protein>
<dbReference type="EMBL" id="VIWP01000005">
    <property type="protein sequence ID" value="TWF51971.1"/>
    <property type="molecule type" value="Genomic_DNA"/>
</dbReference>
<reference evidence="1 2" key="1">
    <citation type="submission" date="2019-06" db="EMBL/GenBank/DDBJ databases">
        <title>Sorghum-associated microbial communities from plants grown in Nebraska, USA.</title>
        <authorList>
            <person name="Schachtman D."/>
        </authorList>
    </citation>
    <scope>NUCLEOTIDE SEQUENCE [LARGE SCALE GENOMIC DNA]</scope>
    <source>
        <strain evidence="1 2">1225</strain>
    </source>
</reference>
<dbReference type="Pfam" id="PF10094">
    <property type="entry name" value="DUF2332"/>
    <property type="match status" value="1"/>
</dbReference>
<comment type="caution">
    <text evidence="1">The sequence shown here is derived from an EMBL/GenBank/DDBJ whole genome shotgun (WGS) entry which is preliminary data.</text>
</comment>
<name>A0A561QNJ8_9HYPH</name>
<accession>A0A561QNJ8</accession>
<organism evidence="1 2">
    <name type="scientific">Neorhizobium alkalisoli</name>
    <dbReference type="NCBI Taxonomy" id="528178"/>
    <lineage>
        <taxon>Bacteria</taxon>
        <taxon>Pseudomonadati</taxon>
        <taxon>Pseudomonadota</taxon>
        <taxon>Alphaproteobacteria</taxon>
        <taxon>Hyphomicrobiales</taxon>
        <taxon>Rhizobiaceae</taxon>
        <taxon>Rhizobium/Agrobacterium group</taxon>
        <taxon>Neorhizobium</taxon>
    </lineage>
</organism>
<dbReference type="OrthoDB" id="7666987at2"/>
<dbReference type="InterPro" id="IPR011200">
    <property type="entry name" value="UCP012608"/>
</dbReference>
<evidence type="ECO:0000313" key="2">
    <source>
        <dbReference type="Proteomes" id="UP000320653"/>
    </source>
</evidence>
<sequence>MTVADIVRHSFREQAKAATLLGSPFTARLCGLVAERLNDGTAVGHALFDWPGDASVRNDLLPARLTGALHALLLSEGDAGLSAAYPPKQVDDDQLWQAVTGAFESHADFILQRLQYAPQTNEIRRCNALLPGFLTIAKLFSKPLQLLEVGASAGLNLQWDRYHYDLAGRSWGDPASPVRLSPDWEGPSPPEAEIKVARRLGCDLNPLDPTCAEDRLRLMSYVWADQPDRMQNLRAALAIAANDPPHVERADALEWLPRELSKPADGTVRVIYHSIAWQYLPPEARAKGEAIIAEAGGKATDHAPLARLQMEADEGSDGAALSLQIWPGGEMRELGRADFHGRWVRWQGWE</sequence>
<dbReference type="AlphaFoldDB" id="A0A561QNJ8"/>
<evidence type="ECO:0008006" key="3">
    <source>
        <dbReference type="Google" id="ProtNLM"/>
    </source>
</evidence>
<dbReference type="PIRSF" id="PIRSF012608">
    <property type="entry name" value="UCP012608"/>
    <property type="match status" value="1"/>
</dbReference>
<gene>
    <name evidence="1" type="ORF">FHW37_10569</name>
</gene>
<dbReference type="Proteomes" id="UP000320653">
    <property type="component" value="Unassembled WGS sequence"/>
</dbReference>
<evidence type="ECO:0000313" key="1">
    <source>
        <dbReference type="EMBL" id="TWF51971.1"/>
    </source>
</evidence>